<feature type="compositionally biased region" description="Low complexity" evidence="1">
    <location>
        <begin position="30"/>
        <end position="51"/>
    </location>
</feature>
<keyword evidence="4" id="KW-1185">Reference proteome</keyword>
<keyword evidence="2" id="KW-0732">Signal</keyword>
<dbReference type="PROSITE" id="PS51257">
    <property type="entry name" value="PROKAR_LIPOPROTEIN"/>
    <property type="match status" value="1"/>
</dbReference>
<comment type="caution">
    <text evidence="3">The sequence shown here is derived from an EMBL/GenBank/DDBJ whole genome shotgun (WGS) entry which is preliminary data.</text>
</comment>
<name>A0ABU9Y821_9SPHN</name>
<gene>
    <name evidence="3" type="ORF">ABC974_20160</name>
</gene>
<proteinExistence type="predicted"/>
<reference evidence="3 4" key="1">
    <citation type="submission" date="2024-05" db="EMBL/GenBank/DDBJ databases">
        <authorList>
            <person name="Liu Q."/>
            <person name="Xin Y.-H."/>
        </authorList>
    </citation>
    <scope>NUCLEOTIDE SEQUENCE [LARGE SCALE GENOMIC DNA]</scope>
    <source>
        <strain evidence="3 4">CGMCC 1.10181</strain>
    </source>
</reference>
<evidence type="ECO:0000256" key="2">
    <source>
        <dbReference type="SAM" id="SignalP"/>
    </source>
</evidence>
<accession>A0ABU9Y821</accession>
<protein>
    <submittedName>
        <fullName evidence="3">Uncharacterized protein</fullName>
    </submittedName>
</protein>
<organism evidence="3 4">
    <name type="scientific">Sphingomonas oligophenolica</name>
    <dbReference type="NCBI Taxonomy" id="301154"/>
    <lineage>
        <taxon>Bacteria</taxon>
        <taxon>Pseudomonadati</taxon>
        <taxon>Pseudomonadota</taxon>
        <taxon>Alphaproteobacteria</taxon>
        <taxon>Sphingomonadales</taxon>
        <taxon>Sphingomonadaceae</taxon>
        <taxon>Sphingomonas</taxon>
    </lineage>
</organism>
<feature type="region of interest" description="Disordered" evidence="1">
    <location>
        <begin position="23"/>
        <end position="104"/>
    </location>
</feature>
<evidence type="ECO:0000313" key="4">
    <source>
        <dbReference type="Proteomes" id="UP001419910"/>
    </source>
</evidence>
<evidence type="ECO:0000313" key="3">
    <source>
        <dbReference type="EMBL" id="MEN2791953.1"/>
    </source>
</evidence>
<evidence type="ECO:0000256" key="1">
    <source>
        <dbReference type="SAM" id="MobiDB-lite"/>
    </source>
</evidence>
<dbReference type="EMBL" id="JBDIME010000022">
    <property type="protein sequence ID" value="MEN2791953.1"/>
    <property type="molecule type" value="Genomic_DNA"/>
</dbReference>
<feature type="signal peptide" evidence="2">
    <location>
        <begin position="1"/>
        <end position="19"/>
    </location>
</feature>
<sequence>MKKNIAAGAVIVAALLVLAGCGQSAPEQPAPTDNATETETPAATPSTMATPVAKAPEVTANAAEAITRPEPPAPDTQTQDDADATGMTARVHRDDLPANDASAQ</sequence>
<dbReference type="Proteomes" id="UP001419910">
    <property type="component" value="Unassembled WGS sequence"/>
</dbReference>
<dbReference type="RefSeq" id="WP_343889869.1">
    <property type="nucleotide sequence ID" value="NZ_BAAAEH010000024.1"/>
</dbReference>
<feature type="chain" id="PRO_5045493026" evidence="2">
    <location>
        <begin position="20"/>
        <end position="104"/>
    </location>
</feature>